<name>A0ABM1A4D5_APLCA</name>
<keyword evidence="1" id="KW-0812">Transmembrane</keyword>
<dbReference type="Gene3D" id="3.40.50.11350">
    <property type="match status" value="1"/>
</dbReference>
<evidence type="ECO:0000313" key="3">
    <source>
        <dbReference type="RefSeq" id="XP_012940609.1"/>
    </source>
</evidence>
<keyword evidence="2" id="KW-1185">Reference proteome</keyword>
<evidence type="ECO:0000256" key="1">
    <source>
        <dbReference type="SAM" id="Phobius"/>
    </source>
</evidence>
<dbReference type="Proteomes" id="UP000694888">
    <property type="component" value="Unplaced"/>
</dbReference>
<keyword evidence="1" id="KW-0472">Membrane</keyword>
<sequence>MSLWRIVKIKETYQKLSRNRHVWLRYSLLMSLILLFLSLAIYERSLHSSATIHSLLDKSLWADGQIAGDDYVIKLGKNPRGDGQNISDKRVRYIVYTCDGTYCHGLGDRQRAIVSLYYLSIVTNRKLVINMTQPWPLSDFYEPSETDWTVNEDELKDRSSTYLVCLGKRGNQIKWDSVNFNKMYPQDVVYIMTNHDFYYQLRSNSLYQSKLPIRRKWRAHGEAWKAMMHPTAKLRSALNDELTKIGEVILEEKRVYSETNLSSTNCKAARAHSLGKSMYKEKRLLKQTDVEHSPTQKTQENESRIDVCRFPPPRFQYSVVSLSPIKSLRGYDVINMDLVCAHVRIGRSDTLPQEEYQRNDPDSVGGLWRFLQPYMKAGHHAYLATDSQQVRDQAKLAFGHRMHVSEQEIVHFGKTGLEEDNLRLALTEQLLLSTACSVLVISKSGYSMRAAMLRATLQGDDGLFFFKNGTVREIDAAHLF</sequence>
<dbReference type="RefSeq" id="XP_012940609.1">
    <property type="nucleotide sequence ID" value="XM_013085155.2"/>
</dbReference>
<feature type="transmembrane region" description="Helical" evidence="1">
    <location>
        <begin position="23"/>
        <end position="42"/>
    </location>
</feature>
<proteinExistence type="predicted"/>
<protein>
    <submittedName>
        <fullName evidence="3">Uncharacterized protein LOC101852489</fullName>
    </submittedName>
</protein>
<evidence type="ECO:0000313" key="2">
    <source>
        <dbReference type="Proteomes" id="UP000694888"/>
    </source>
</evidence>
<dbReference type="GeneID" id="101852489"/>
<keyword evidence="1" id="KW-1133">Transmembrane helix</keyword>
<reference evidence="3" key="1">
    <citation type="submission" date="2025-08" db="UniProtKB">
        <authorList>
            <consortium name="RefSeq"/>
        </authorList>
    </citation>
    <scope>IDENTIFICATION</scope>
</reference>
<organism evidence="2 3">
    <name type="scientific">Aplysia californica</name>
    <name type="common">California sea hare</name>
    <dbReference type="NCBI Taxonomy" id="6500"/>
    <lineage>
        <taxon>Eukaryota</taxon>
        <taxon>Metazoa</taxon>
        <taxon>Spiralia</taxon>
        <taxon>Lophotrochozoa</taxon>
        <taxon>Mollusca</taxon>
        <taxon>Gastropoda</taxon>
        <taxon>Heterobranchia</taxon>
        <taxon>Euthyneura</taxon>
        <taxon>Tectipleura</taxon>
        <taxon>Aplysiida</taxon>
        <taxon>Aplysioidea</taxon>
        <taxon>Aplysiidae</taxon>
        <taxon>Aplysia</taxon>
    </lineage>
</organism>
<accession>A0ABM1A4D5</accession>
<gene>
    <name evidence="3" type="primary">LOC101852489</name>
</gene>